<keyword evidence="2" id="KW-1185">Reference proteome</keyword>
<name>A0ABY7FMX9_MYAAR</name>
<evidence type="ECO:0000313" key="2">
    <source>
        <dbReference type="Proteomes" id="UP001164746"/>
    </source>
</evidence>
<dbReference type="EMBL" id="CP111023">
    <property type="protein sequence ID" value="WAR22219.1"/>
    <property type="molecule type" value="Genomic_DNA"/>
</dbReference>
<organism evidence="1 2">
    <name type="scientific">Mya arenaria</name>
    <name type="common">Soft-shell clam</name>
    <dbReference type="NCBI Taxonomy" id="6604"/>
    <lineage>
        <taxon>Eukaryota</taxon>
        <taxon>Metazoa</taxon>
        <taxon>Spiralia</taxon>
        <taxon>Lophotrochozoa</taxon>
        <taxon>Mollusca</taxon>
        <taxon>Bivalvia</taxon>
        <taxon>Autobranchia</taxon>
        <taxon>Heteroconchia</taxon>
        <taxon>Euheterodonta</taxon>
        <taxon>Imparidentia</taxon>
        <taxon>Neoheterodontei</taxon>
        <taxon>Myida</taxon>
        <taxon>Myoidea</taxon>
        <taxon>Myidae</taxon>
        <taxon>Mya</taxon>
    </lineage>
</organism>
<protein>
    <submittedName>
        <fullName evidence="1">Uncharacterized protein</fullName>
    </submittedName>
</protein>
<reference evidence="1" key="1">
    <citation type="submission" date="2022-11" db="EMBL/GenBank/DDBJ databases">
        <title>Centuries of genome instability and evolution in soft-shell clam transmissible cancer (bioRxiv).</title>
        <authorList>
            <person name="Hart S.F.M."/>
            <person name="Yonemitsu M.A."/>
            <person name="Giersch R.M."/>
            <person name="Beal B.F."/>
            <person name="Arriagada G."/>
            <person name="Davis B.W."/>
            <person name="Ostrander E.A."/>
            <person name="Goff S.P."/>
            <person name="Metzger M.J."/>
        </authorList>
    </citation>
    <scope>NUCLEOTIDE SEQUENCE</scope>
    <source>
        <strain evidence="1">MELC-2E11</strain>
        <tissue evidence="1">Siphon/mantle</tissue>
    </source>
</reference>
<proteinExistence type="predicted"/>
<accession>A0ABY7FMX9</accession>
<gene>
    <name evidence="1" type="ORF">MAR_016193</name>
</gene>
<sequence length="88" mass="9613">MCSDGWTHTSEKGVCDIDIDECKQSDKGLCNNTDDACVRTGGHTRLRKVCVSLTLMNVNNLMYVAIKDSVKTRKATDNFAGQNNGKGN</sequence>
<dbReference type="Proteomes" id="UP001164746">
    <property type="component" value="Chromosome 12"/>
</dbReference>
<evidence type="ECO:0000313" key="1">
    <source>
        <dbReference type="EMBL" id="WAR22219.1"/>
    </source>
</evidence>